<name>A0A2P8VNY0_9ENTR</name>
<dbReference type="InterPro" id="IPR051534">
    <property type="entry name" value="CBASS_pafABC_assoc_protein"/>
</dbReference>
<keyword evidence="5" id="KW-1185">Reference proteome</keyword>
<dbReference type="PANTHER" id="PTHR34580:SF3">
    <property type="entry name" value="PROTEIN PAFB"/>
    <property type="match status" value="1"/>
</dbReference>
<dbReference type="PANTHER" id="PTHR34580">
    <property type="match status" value="1"/>
</dbReference>
<dbReference type="InterPro" id="IPR036388">
    <property type="entry name" value="WH-like_DNA-bd_sf"/>
</dbReference>
<reference evidence="4 5" key="1">
    <citation type="submission" date="2018-03" db="EMBL/GenBank/DDBJ databases">
        <title>Draft genome sequence of the first documented clinical Siccibacter turicensis isolate in Austria.</title>
        <authorList>
            <person name="Lepuschitz S."/>
            <person name="Pekard-Amenitsch S."/>
            <person name="Haunold R."/>
            <person name="Schill S."/>
            <person name="Mach R."/>
            <person name="Allerberger F."/>
            <person name="Ruppitsch W."/>
            <person name="Forsythe S.J."/>
        </authorList>
    </citation>
    <scope>NUCLEOTIDE SEQUENCE [LARGE SCALE GENOMIC DNA]</scope>
    <source>
        <strain evidence="4 5">6100069499-17</strain>
    </source>
</reference>
<dbReference type="OrthoDB" id="9807255at2"/>
<feature type="domain" description="HTH deoR-type" evidence="3">
    <location>
        <begin position="4"/>
        <end position="59"/>
    </location>
</feature>
<gene>
    <name evidence="4" type="ORF">C7G83_00495</name>
</gene>
<sequence>MSRRADRLFQIVQILRSRKQVTAEQLAERLAVSTRTIYRDITDLSLSGVPVVGEAGQGYHLLPGYHLPPLMLTAPEVEAMVAAIRLVQTWSGAAMAEAASRAEEKLLNVLTPERRAVAERSRILSPDFNKYPQVKAHFDAIHAAIGALEVLKLCYQDAQGKASVRHVHPLGLTFWGEVWVVVAWCEARNDYRSFRLDRCQEVVPTGRHFTEVAGRSLDDFVQRQRARGIAAGQ</sequence>
<dbReference type="Proteomes" id="UP000240212">
    <property type="component" value="Unassembled WGS sequence"/>
</dbReference>
<keyword evidence="2" id="KW-0804">Transcription</keyword>
<dbReference type="InterPro" id="IPR013196">
    <property type="entry name" value="HTH_11"/>
</dbReference>
<dbReference type="Gene3D" id="1.10.10.10">
    <property type="entry name" value="Winged helix-like DNA-binding domain superfamily/Winged helix DNA-binding domain"/>
    <property type="match status" value="1"/>
</dbReference>
<dbReference type="Pfam" id="PF13280">
    <property type="entry name" value="WYL"/>
    <property type="match status" value="1"/>
</dbReference>
<dbReference type="EMBL" id="PYEP01000001">
    <property type="protein sequence ID" value="PSN09271.1"/>
    <property type="molecule type" value="Genomic_DNA"/>
</dbReference>
<protein>
    <submittedName>
        <fullName evidence="4">YafY family transcriptional regulator</fullName>
    </submittedName>
</protein>
<dbReference type="STRING" id="1388748.GCA_000463155_01814"/>
<dbReference type="PROSITE" id="PS51000">
    <property type="entry name" value="HTH_DEOR_2"/>
    <property type="match status" value="1"/>
</dbReference>
<evidence type="ECO:0000256" key="1">
    <source>
        <dbReference type="ARBA" id="ARBA00023015"/>
    </source>
</evidence>
<evidence type="ECO:0000313" key="4">
    <source>
        <dbReference type="EMBL" id="PSN09271.1"/>
    </source>
</evidence>
<keyword evidence="1" id="KW-0805">Transcription regulation</keyword>
<dbReference type="RefSeq" id="WP_106875851.1">
    <property type="nucleotide sequence ID" value="NZ_PYEP01000001.1"/>
</dbReference>
<dbReference type="AlphaFoldDB" id="A0A2P8VNY0"/>
<dbReference type="Pfam" id="PF08279">
    <property type="entry name" value="HTH_11"/>
    <property type="match status" value="1"/>
</dbReference>
<dbReference type="SUPFAM" id="SSF46785">
    <property type="entry name" value="Winged helix' DNA-binding domain"/>
    <property type="match status" value="1"/>
</dbReference>
<dbReference type="InterPro" id="IPR036390">
    <property type="entry name" value="WH_DNA-bd_sf"/>
</dbReference>
<dbReference type="InterPro" id="IPR026881">
    <property type="entry name" value="WYL_dom"/>
</dbReference>
<evidence type="ECO:0000259" key="3">
    <source>
        <dbReference type="PROSITE" id="PS51000"/>
    </source>
</evidence>
<accession>A0A2P8VNY0</accession>
<comment type="caution">
    <text evidence="4">The sequence shown here is derived from an EMBL/GenBank/DDBJ whole genome shotgun (WGS) entry which is preliminary data.</text>
</comment>
<dbReference type="PROSITE" id="PS52050">
    <property type="entry name" value="WYL"/>
    <property type="match status" value="1"/>
</dbReference>
<evidence type="ECO:0000313" key="5">
    <source>
        <dbReference type="Proteomes" id="UP000240212"/>
    </source>
</evidence>
<organism evidence="4 5">
    <name type="scientific">Siccibacter turicensis</name>
    <dbReference type="NCBI Taxonomy" id="357233"/>
    <lineage>
        <taxon>Bacteria</taxon>
        <taxon>Pseudomonadati</taxon>
        <taxon>Pseudomonadota</taxon>
        <taxon>Gammaproteobacteria</taxon>
        <taxon>Enterobacterales</taxon>
        <taxon>Enterobacteriaceae</taxon>
        <taxon>Siccibacter</taxon>
    </lineage>
</organism>
<dbReference type="InterPro" id="IPR001034">
    <property type="entry name" value="DeoR_HTH"/>
</dbReference>
<proteinExistence type="predicted"/>
<evidence type="ECO:0000256" key="2">
    <source>
        <dbReference type="ARBA" id="ARBA00023163"/>
    </source>
</evidence>
<dbReference type="GO" id="GO:0003700">
    <property type="term" value="F:DNA-binding transcription factor activity"/>
    <property type="evidence" value="ECO:0007669"/>
    <property type="project" value="InterPro"/>
</dbReference>